<sequence>MIPPWDLEAKVLASIYEVRTAARRENRLVTPEELLRVRRDGEAEVHRKWTMALQDARYGRWTIDALLPVLERWSVVGTQTRSPHLPAGEDSGYYSSYILYV</sequence>
<proteinExistence type="predicted"/>
<dbReference type="OrthoDB" id="7480128at2759"/>
<name>A0A8J2VSZ9_9NEOP</name>
<keyword evidence="2" id="KW-1185">Reference proteome</keyword>
<protein>
    <submittedName>
        <fullName evidence="1">(African queen) hypothetical protein</fullName>
    </submittedName>
</protein>
<evidence type="ECO:0000313" key="2">
    <source>
        <dbReference type="Proteomes" id="UP000789524"/>
    </source>
</evidence>
<organism evidence="1 2">
    <name type="scientific">Danaus chrysippus</name>
    <name type="common">African queen</name>
    <dbReference type="NCBI Taxonomy" id="151541"/>
    <lineage>
        <taxon>Eukaryota</taxon>
        <taxon>Metazoa</taxon>
        <taxon>Ecdysozoa</taxon>
        <taxon>Arthropoda</taxon>
        <taxon>Hexapoda</taxon>
        <taxon>Insecta</taxon>
        <taxon>Pterygota</taxon>
        <taxon>Neoptera</taxon>
        <taxon>Endopterygota</taxon>
        <taxon>Lepidoptera</taxon>
        <taxon>Glossata</taxon>
        <taxon>Ditrysia</taxon>
        <taxon>Papilionoidea</taxon>
        <taxon>Nymphalidae</taxon>
        <taxon>Danainae</taxon>
        <taxon>Danaini</taxon>
        <taxon>Danaina</taxon>
        <taxon>Danaus</taxon>
        <taxon>Anosia</taxon>
    </lineage>
</organism>
<evidence type="ECO:0000313" key="1">
    <source>
        <dbReference type="EMBL" id="CAG9563421.1"/>
    </source>
</evidence>
<accession>A0A8J2VSZ9</accession>
<dbReference type="EMBL" id="CAKASE010000049">
    <property type="protein sequence ID" value="CAG9563421.1"/>
    <property type="molecule type" value="Genomic_DNA"/>
</dbReference>
<gene>
    <name evidence="1" type="ORF">DCHRY22_LOCUS4559</name>
</gene>
<reference evidence="1" key="1">
    <citation type="submission" date="2021-09" db="EMBL/GenBank/DDBJ databases">
        <authorList>
            <person name="Martin H S."/>
        </authorList>
    </citation>
    <scope>NUCLEOTIDE SEQUENCE</scope>
</reference>
<dbReference type="AlphaFoldDB" id="A0A8J2VSZ9"/>
<dbReference type="Proteomes" id="UP000789524">
    <property type="component" value="Unassembled WGS sequence"/>
</dbReference>
<comment type="caution">
    <text evidence="1">The sequence shown here is derived from an EMBL/GenBank/DDBJ whole genome shotgun (WGS) entry which is preliminary data.</text>
</comment>